<dbReference type="AlphaFoldDB" id="R7SVQ4"/>
<dbReference type="GeneID" id="18841038"/>
<sequence length="435" mass="48556">MDAPGAHRPVFCDGSSPRTGRRSGRRSCWLTSSRKLRASEDALSHAKSLDEFSVAQRFSWAAKRETTRVEDQAYSLLGIFDINMATLYGEGERAFRRLQEISTTGGEEYPTHLRCPPYESSLLFFSSVNRFEGDSKDITVVSPVILRQHGRTDVLSTEYTPTPHGIRTRLPVVALSRLFPQIVTTFPRDTPESQWYVAILGCEHKNSPRCLLGRVCYVPPSHTGIEFLHPGHVLVYPRPSRGRYRPAGLFPLSPTTIESCCNDIQVRTSYISNPERATVHSENARLQPHESIRLQLSKATRNAIHVQGYTAKLRGPDEGHPATHWLTLSNDDCTISVKYRHTLEDGRLLRIEADVKTSRRTLESGEEVRADPDSAGWSDYRPCCLSLGATAAFALAGKKTTMDAGLDWAAPSHYFIRIGTFDETRETAPAALLEG</sequence>
<feature type="region of interest" description="Disordered" evidence="1">
    <location>
        <begin position="1"/>
        <end position="25"/>
    </location>
</feature>
<protein>
    <recommendedName>
        <fullName evidence="2">DUF8212 domain-containing protein</fullName>
    </recommendedName>
</protein>
<gene>
    <name evidence="3" type="ORF">DICSQDRAFT_181633</name>
</gene>
<dbReference type="Pfam" id="PF26640">
    <property type="entry name" value="DUF8212"/>
    <property type="match status" value="1"/>
</dbReference>
<dbReference type="OrthoDB" id="2764578at2759"/>
<evidence type="ECO:0000313" key="4">
    <source>
        <dbReference type="Proteomes" id="UP000053319"/>
    </source>
</evidence>
<name>R7SVQ4_DICSQ</name>
<feature type="domain" description="DUF8212" evidence="2">
    <location>
        <begin position="102"/>
        <end position="275"/>
    </location>
</feature>
<dbReference type="PANTHER" id="PTHR10622:SF10">
    <property type="entry name" value="HET DOMAIN-CONTAINING PROTEIN"/>
    <property type="match status" value="1"/>
</dbReference>
<reference evidence="3 4" key="1">
    <citation type="journal article" date="2012" name="Science">
        <title>The Paleozoic origin of enzymatic lignin decomposition reconstructed from 31 fungal genomes.</title>
        <authorList>
            <person name="Floudas D."/>
            <person name="Binder M."/>
            <person name="Riley R."/>
            <person name="Barry K."/>
            <person name="Blanchette R.A."/>
            <person name="Henrissat B."/>
            <person name="Martinez A.T."/>
            <person name="Otillar R."/>
            <person name="Spatafora J.W."/>
            <person name="Yadav J.S."/>
            <person name="Aerts A."/>
            <person name="Benoit I."/>
            <person name="Boyd A."/>
            <person name="Carlson A."/>
            <person name="Copeland A."/>
            <person name="Coutinho P.M."/>
            <person name="de Vries R.P."/>
            <person name="Ferreira P."/>
            <person name="Findley K."/>
            <person name="Foster B."/>
            <person name="Gaskell J."/>
            <person name="Glotzer D."/>
            <person name="Gorecki P."/>
            <person name="Heitman J."/>
            <person name="Hesse C."/>
            <person name="Hori C."/>
            <person name="Igarashi K."/>
            <person name="Jurgens J.A."/>
            <person name="Kallen N."/>
            <person name="Kersten P."/>
            <person name="Kohler A."/>
            <person name="Kuees U."/>
            <person name="Kumar T.K.A."/>
            <person name="Kuo A."/>
            <person name="LaButti K."/>
            <person name="Larrondo L.F."/>
            <person name="Lindquist E."/>
            <person name="Ling A."/>
            <person name="Lombard V."/>
            <person name="Lucas S."/>
            <person name="Lundell T."/>
            <person name="Martin R."/>
            <person name="McLaughlin D.J."/>
            <person name="Morgenstern I."/>
            <person name="Morin E."/>
            <person name="Murat C."/>
            <person name="Nagy L.G."/>
            <person name="Nolan M."/>
            <person name="Ohm R.A."/>
            <person name="Patyshakuliyeva A."/>
            <person name="Rokas A."/>
            <person name="Ruiz-Duenas F.J."/>
            <person name="Sabat G."/>
            <person name="Salamov A."/>
            <person name="Samejima M."/>
            <person name="Schmutz J."/>
            <person name="Slot J.C."/>
            <person name="St John F."/>
            <person name="Stenlid J."/>
            <person name="Sun H."/>
            <person name="Sun S."/>
            <person name="Syed K."/>
            <person name="Tsang A."/>
            <person name="Wiebenga A."/>
            <person name="Young D."/>
            <person name="Pisabarro A."/>
            <person name="Eastwood D.C."/>
            <person name="Martin F."/>
            <person name="Cullen D."/>
            <person name="Grigoriev I.V."/>
            <person name="Hibbett D.S."/>
        </authorList>
    </citation>
    <scope>NUCLEOTIDE SEQUENCE [LARGE SCALE GENOMIC DNA]</scope>
    <source>
        <strain evidence="3 4">LYAD-421 SS1</strain>
    </source>
</reference>
<proteinExistence type="predicted"/>
<evidence type="ECO:0000259" key="2">
    <source>
        <dbReference type="Pfam" id="PF26640"/>
    </source>
</evidence>
<organism evidence="3 4">
    <name type="scientific">Dichomitus squalens (strain LYAD-421)</name>
    <name type="common">Western red white-rot fungus</name>
    <dbReference type="NCBI Taxonomy" id="732165"/>
    <lineage>
        <taxon>Eukaryota</taxon>
        <taxon>Fungi</taxon>
        <taxon>Dikarya</taxon>
        <taxon>Basidiomycota</taxon>
        <taxon>Agaricomycotina</taxon>
        <taxon>Agaricomycetes</taxon>
        <taxon>Polyporales</taxon>
        <taxon>Polyporaceae</taxon>
        <taxon>Dichomitus</taxon>
    </lineage>
</organism>
<evidence type="ECO:0000313" key="3">
    <source>
        <dbReference type="EMBL" id="EJF59845.1"/>
    </source>
</evidence>
<accession>R7SVQ4</accession>
<dbReference type="RefSeq" id="XP_007367308.1">
    <property type="nucleotide sequence ID" value="XM_007367246.1"/>
</dbReference>
<dbReference type="HOGENOM" id="CLU_630081_0_0_1"/>
<dbReference type="EMBL" id="JH719420">
    <property type="protein sequence ID" value="EJF59845.1"/>
    <property type="molecule type" value="Genomic_DNA"/>
</dbReference>
<dbReference type="InterPro" id="IPR058525">
    <property type="entry name" value="DUF8212"/>
</dbReference>
<dbReference type="PANTHER" id="PTHR10622">
    <property type="entry name" value="HET DOMAIN-CONTAINING PROTEIN"/>
    <property type="match status" value="1"/>
</dbReference>
<dbReference type="Proteomes" id="UP000053319">
    <property type="component" value="Unassembled WGS sequence"/>
</dbReference>
<dbReference type="KEGG" id="dsq:DICSQDRAFT_181633"/>
<evidence type="ECO:0000256" key="1">
    <source>
        <dbReference type="SAM" id="MobiDB-lite"/>
    </source>
</evidence>